<accession>A0ABN2SYY8</accession>
<sequence length="73" mass="7860">MLSGHADWGAARRSLQGEVALWVTCQGIAMPLEGLECEIWNISSDSDPHEPRNCTGFGGSADIDLRPKTASDM</sequence>
<proteinExistence type="predicted"/>
<gene>
    <name evidence="1" type="ORF">GCM10009777_32840</name>
</gene>
<dbReference type="EMBL" id="BAAAOH010000001">
    <property type="protein sequence ID" value="GAA1994549.1"/>
    <property type="molecule type" value="Genomic_DNA"/>
</dbReference>
<reference evidence="1 2" key="1">
    <citation type="journal article" date="2019" name="Int. J. Syst. Evol. Microbiol.">
        <title>The Global Catalogue of Microorganisms (GCM) 10K type strain sequencing project: providing services to taxonomists for standard genome sequencing and annotation.</title>
        <authorList>
            <consortium name="The Broad Institute Genomics Platform"/>
            <consortium name="The Broad Institute Genome Sequencing Center for Infectious Disease"/>
            <person name="Wu L."/>
            <person name="Ma J."/>
        </authorList>
    </citation>
    <scope>NUCLEOTIDE SEQUENCE [LARGE SCALE GENOMIC DNA]</scope>
    <source>
        <strain evidence="1 2">JCM 14902</strain>
    </source>
</reference>
<evidence type="ECO:0000313" key="1">
    <source>
        <dbReference type="EMBL" id="GAA1994549.1"/>
    </source>
</evidence>
<evidence type="ECO:0000313" key="2">
    <source>
        <dbReference type="Proteomes" id="UP001500326"/>
    </source>
</evidence>
<protein>
    <submittedName>
        <fullName evidence="1">Uncharacterized protein</fullName>
    </submittedName>
</protein>
<name>A0ABN2SYY8_9MICO</name>
<keyword evidence="2" id="KW-1185">Reference proteome</keyword>
<comment type="caution">
    <text evidence="1">The sequence shown here is derived from an EMBL/GenBank/DDBJ whole genome shotgun (WGS) entry which is preliminary data.</text>
</comment>
<organism evidence="1 2">
    <name type="scientific">Microbacterium pumilum</name>
    <dbReference type="NCBI Taxonomy" id="344165"/>
    <lineage>
        <taxon>Bacteria</taxon>
        <taxon>Bacillati</taxon>
        <taxon>Actinomycetota</taxon>
        <taxon>Actinomycetes</taxon>
        <taxon>Micrococcales</taxon>
        <taxon>Microbacteriaceae</taxon>
        <taxon>Microbacterium</taxon>
    </lineage>
</organism>
<dbReference type="Proteomes" id="UP001500326">
    <property type="component" value="Unassembled WGS sequence"/>
</dbReference>